<organism evidence="5 6">
    <name type="scientific">Corynebacterium aquatimens</name>
    <dbReference type="NCBI Taxonomy" id="1190508"/>
    <lineage>
        <taxon>Bacteria</taxon>
        <taxon>Bacillati</taxon>
        <taxon>Actinomycetota</taxon>
        <taxon>Actinomycetes</taxon>
        <taxon>Mycobacteriales</taxon>
        <taxon>Corynebacteriaceae</taxon>
        <taxon>Corynebacterium</taxon>
    </lineage>
</organism>
<reference evidence="5" key="1">
    <citation type="submission" date="2020-11" db="EMBL/GenBank/DDBJ databases">
        <title>Sequencing the genomes of 1000 actinobacteria strains.</title>
        <authorList>
            <person name="Klenk H.-P."/>
        </authorList>
    </citation>
    <scope>NUCLEOTIDE SEQUENCE</scope>
    <source>
        <strain evidence="5">DSM 45632</strain>
    </source>
</reference>
<dbReference type="EMBL" id="JADOUE010000001">
    <property type="protein sequence ID" value="MBG6122931.1"/>
    <property type="molecule type" value="Genomic_DNA"/>
</dbReference>
<feature type="chain" id="PRO_5038518654" evidence="3">
    <location>
        <begin position="27"/>
        <end position="894"/>
    </location>
</feature>
<dbReference type="PANTHER" id="PTHR23202">
    <property type="entry name" value="WASP INTERACTING PROTEIN-RELATED"/>
    <property type="match status" value="1"/>
</dbReference>
<dbReference type="InterPro" id="IPR013783">
    <property type="entry name" value="Ig-like_fold"/>
</dbReference>
<feature type="domain" description="Rib" evidence="4">
    <location>
        <begin position="720"/>
        <end position="796"/>
    </location>
</feature>
<feature type="domain" description="Rib" evidence="4">
    <location>
        <begin position="528"/>
        <end position="605"/>
    </location>
</feature>
<sequence length="894" mass="92619">MKNRRISTLAIAGLTSLAVAISPVTAPNTSVLSAAVAQAQNSALSFTEGPATVKYNTPANFTVTVPNAETGSKVQFFLDNVPVATVSVSGGTAAARITPKSYGQHKVIARYVDPQGFNPRADINRTFTTAVDIQPIIKAGPYDGSDDEIYDSRFKSGSNLVTGTQAKPFVVQPGAAYTQQVTMKVVDAGTVTYEIGINPPAGATYVAGRRTDDTGKNIIRRGKADGTASLENGGGDSRSIWGTTGEVKYGAFYAFTWRGTAPKVNPGYVALDAYSTLGNLNRTFVIEGDFKAPTTPGLYLSQMGYFKFRTGPTHFLRLMDNGYIRVAEPKLPDRKQRTNSTVKVAANQKFVAKQAGNLEITVTPSNASGTVTVKHGDRVIVNGASVTGGKASIANVKFDEPGTPELTLEFTSTTPGVNNSTGKGNVTVVEPAATTTLELEVPKYAVVGDFTPLKAKVAPAAAGRIDFYDGETLIDGSDVDDEGNGSIDAVLENEGDRTIRAVFVPGDKEKFEGSEDTQTLKVYAEEPQAEVNEPEANTNPAPVVIGSEDPKPEDYIANAGDLPDGTKYEWKDKPDFTKEGEQDATVVVTYPDGSVDEVPVKVIVEKPKSSNPSTTSAAAPTTTSAATSTAPTTTTSAATSTAATSTTSTTTAASSATSTTTSGKATTTTSATSTAATTPRTTSGTKPTTTAAPTKPTATATNTTTATAVATTTATETKSDADTYNPKPISTVPTVSDGKLPAPAGLIANVDKLPGGTVVSWDQKPDLTKSGDNKGTIKIAYPDGTADQVEVTVPVKAVTTATATATATSTAGTKPTTGVQTTTATTSATAPTITTTTTSAQPSTTTEKQSSGSSQKEQNQGSSAPTWLKVLLGILFTVIGIGAGFFAWNQFGPK</sequence>
<dbReference type="Pfam" id="PF08428">
    <property type="entry name" value="Rib"/>
    <property type="match status" value="2"/>
</dbReference>
<feature type="signal peptide" evidence="3">
    <location>
        <begin position="1"/>
        <end position="26"/>
    </location>
</feature>
<keyword evidence="2" id="KW-1133">Transmembrane helix</keyword>
<feature type="compositionally biased region" description="Basic and acidic residues" evidence="1">
    <location>
        <begin position="564"/>
        <end position="581"/>
    </location>
</feature>
<dbReference type="InterPro" id="IPR012706">
    <property type="entry name" value="Rib_alpha_Esp_rpt"/>
</dbReference>
<gene>
    <name evidence="5" type="ORF">IW254_001900</name>
</gene>
<evidence type="ECO:0000256" key="2">
    <source>
        <dbReference type="SAM" id="Phobius"/>
    </source>
</evidence>
<dbReference type="PANTHER" id="PTHR23202:SF124">
    <property type="entry name" value="C2H2-TYPE DOMAIN-CONTAINING PROTEIN-RELATED"/>
    <property type="match status" value="1"/>
</dbReference>
<keyword evidence="2" id="KW-0472">Membrane</keyword>
<dbReference type="NCBIfam" id="TIGR02331">
    <property type="entry name" value="rib_alpha"/>
    <property type="match status" value="2"/>
</dbReference>
<feature type="transmembrane region" description="Helical" evidence="2">
    <location>
        <begin position="867"/>
        <end position="888"/>
    </location>
</feature>
<protein>
    <submittedName>
        <fullName evidence="5">Rib/alpha/Esp surface antigen-like repeat protein</fullName>
    </submittedName>
</protein>
<evidence type="ECO:0000313" key="6">
    <source>
        <dbReference type="Proteomes" id="UP000658613"/>
    </source>
</evidence>
<feature type="region of interest" description="Disordered" evidence="1">
    <location>
        <begin position="803"/>
        <end position="863"/>
    </location>
</feature>
<dbReference type="Gene3D" id="3.10.20.890">
    <property type="match status" value="1"/>
</dbReference>
<proteinExistence type="predicted"/>
<accession>A0A931E350</accession>
<evidence type="ECO:0000313" key="5">
    <source>
        <dbReference type="EMBL" id="MBG6122931.1"/>
    </source>
</evidence>
<feature type="compositionally biased region" description="Low complexity" evidence="1">
    <location>
        <begin position="609"/>
        <end position="716"/>
    </location>
</feature>
<dbReference type="AlphaFoldDB" id="A0A931E350"/>
<evidence type="ECO:0000256" key="1">
    <source>
        <dbReference type="SAM" id="MobiDB-lite"/>
    </source>
</evidence>
<dbReference type="Gene3D" id="2.60.40.2260">
    <property type="match status" value="1"/>
</dbReference>
<dbReference type="InterPro" id="IPR059115">
    <property type="entry name" value="Rib"/>
</dbReference>
<keyword evidence="6" id="KW-1185">Reference proteome</keyword>
<dbReference type="GO" id="GO:0005975">
    <property type="term" value="P:carbohydrate metabolic process"/>
    <property type="evidence" value="ECO:0007669"/>
    <property type="project" value="UniProtKB-ARBA"/>
</dbReference>
<dbReference type="Proteomes" id="UP000658613">
    <property type="component" value="Unassembled WGS sequence"/>
</dbReference>
<dbReference type="Gene3D" id="2.60.40.10">
    <property type="entry name" value="Immunoglobulins"/>
    <property type="match status" value="2"/>
</dbReference>
<dbReference type="RefSeq" id="WP_196825239.1">
    <property type="nucleotide sequence ID" value="NZ_CP046980.1"/>
</dbReference>
<feature type="region of interest" description="Disordered" evidence="1">
    <location>
        <begin position="526"/>
        <end position="583"/>
    </location>
</feature>
<evidence type="ECO:0000259" key="4">
    <source>
        <dbReference type="Pfam" id="PF08428"/>
    </source>
</evidence>
<evidence type="ECO:0000256" key="3">
    <source>
        <dbReference type="SAM" id="SignalP"/>
    </source>
</evidence>
<keyword evidence="3" id="KW-0732">Signal</keyword>
<feature type="region of interest" description="Disordered" evidence="1">
    <location>
        <begin position="604"/>
        <end position="736"/>
    </location>
</feature>
<comment type="caution">
    <text evidence="5">The sequence shown here is derived from an EMBL/GenBank/DDBJ whole genome shotgun (WGS) entry which is preliminary data.</text>
</comment>
<keyword evidence="2" id="KW-0812">Transmembrane</keyword>
<name>A0A931E350_9CORY</name>